<dbReference type="Pfam" id="PF12799">
    <property type="entry name" value="LRR_4"/>
    <property type="match status" value="1"/>
</dbReference>
<evidence type="ECO:0000256" key="9">
    <source>
        <dbReference type="SAM" id="Phobius"/>
    </source>
</evidence>
<dbReference type="PROSITE" id="PS51450">
    <property type="entry name" value="LRR"/>
    <property type="match status" value="1"/>
</dbReference>
<keyword evidence="5" id="KW-0677">Repeat</keyword>
<dbReference type="EMBL" id="JAUIZM010000007">
    <property type="protein sequence ID" value="KAK1373661.1"/>
    <property type="molecule type" value="Genomic_DNA"/>
</dbReference>
<keyword evidence="13" id="KW-1185">Reference proteome</keyword>
<feature type="domain" description="Malectin-like" evidence="11">
    <location>
        <begin position="26"/>
        <end position="339"/>
    </location>
</feature>
<dbReference type="GO" id="GO:0016301">
    <property type="term" value="F:kinase activity"/>
    <property type="evidence" value="ECO:0007669"/>
    <property type="project" value="UniProtKB-KW"/>
</dbReference>
<gene>
    <name evidence="12" type="ORF">POM88_029854</name>
</gene>
<keyword evidence="2" id="KW-0433">Leucine-rich repeat</keyword>
<keyword evidence="6 9" id="KW-1133">Transmembrane helix</keyword>
<feature type="region of interest" description="Disordered" evidence="8">
    <location>
        <begin position="549"/>
        <end position="568"/>
    </location>
</feature>
<sequence>MARLFILFLLSALSHSFVSADVAYFIDCGSTFGKTDGFDTVWRGDGDLISNGVIQSVQSSNADSDPIMDTLRVFTTGIKNCYAFDVEEGERIVVRASFKYGNYDNKSSPPTFDLQFDGNFWTTVETSNDEVVAHEVTYVVKKNVASVCVAQTKADQFPFISAIEVRSTDSDVYSNADPSYALLLQTRVAYGADAVIRVSNDYDRTWTPAILGDGLINVTNNALDFIITGESPPIEVLRNAITTSTTSDALILASGFSSDVVSVYISMFFSEPTEVTKTRSFKLYVDNQEASDTNIEPPYANVEHDRGTIDVSSNTTLSLVATTGSELPPLINAMELFYVSKDQLTNGTHADDLEALGLLQTTFPALQDYSDPCLPATFTWDWLECSNDSTPRVTALHLDSYGLTGSLPDLSSMIGLKTIDLHNNSFTGDIPDYLGTLPNLKELNLADNQLSGSIPTVLSENKKIKLNVAGNPNLCTSGKSCDDATTTTTTNTNTDTFDLPTRKSSSTTGKKKNKKLPVILGTTIPLGLFGSAFVSLLAWLRHKKKKLSKISKRHAGSGQNYGGGSNGEPVIEEIKVDIENELVDEASDVTIQEEPILHNSTS</sequence>
<evidence type="ECO:0000256" key="7">
    <source>
        <dbReference type="ARBA" id="ARBA00023136"/>
    </source>
</evidence>
<feature type="compositionally biased region" description="Low complexity" evidence="8">
    <location>
        <begin position="483"/>
        <end position="508"/>
    </location>
</feature>
<dbReference type="InterPro" id="IPR024788">
    <property type="entry name" value="Malectin-like_Carb-bd_dom"/>
</dbReference>
<feature type="signal peptide" evidence="10">
    <location>
        <begin position="1"/>
        <end position="20"/>
    </location>
</feature>
<evidence type="ECO:0000256" key="8">
    <source>
        <dbReference type="SAM" id="MobiDB-lite"/>
    </source>
</evidence>
<dbReference type="InterPro" id="IPR001611">
    <property type="entry name" value="Leu-rich_rpt"/>
</dbReference>
<reference evidence="12" key="2">
    <citation type="submission" date="2023-05" db="EMBL/GenBank/DDBJ databases">
        <authorList>
            <person name="Schelkunov M.I."/>
        </authorList>
    </citation>
    <scope>NUCLEOTIDE SEQUENCE</scope>
    <source>
        <strain evidence="12">Hsosn_3</strain>
        <tissue evidence="12">Leaf</tissue>
    </source>
</reference>
<comment type="subcellular location">
    <subcellularLocation>
        <location evidence="1">Membrane</location>
        <topology evidence="1">Single-pass membrane protein</topology>
    </subcellularLocation>
</comment>
<comment type="caution">
    <text evidence="12">The sequence shown here is derived from an EMBL/GenBank/DDBJ whole genome shotgun (WGS) entry which is preliminary data.</text>
</comment>
<dbReference type="InterPro" id="IPR025875">
    <property type="entry name" value="Leu-rich_rpt_4"/>
</dbReference>
<feature type="chain" id="PRO_5042229915" evidence="10">
    <location>
        <begin position="21"/>
        <end position="602"/>
    </location>
</feature>
<dbReference type="Gene3D" id="2.60.120.430">
    <property type="entry name" value="Galactose-binding lectin"/>
    <property type="match status" value="1"/>
</dbReference>
<keyword evidence="12" id="KW-0675">Receptor</keyword>
<evidence type="ECO:0000256" key="5">
    <source>
        <dbReference type="ARBA" id="ARBA00022737"/>
    </source>
</evidence>
<dbReference type="InterPro" id="IPR032675">
    <property type="entry name" value="LRR_dom_sf"/>
</dbReference>
<evidence type="ECO:0000313" key="13">
    <source>
        <dbReference type="Proteomes" id="UP001237642"/>
    </source>
</evidence>
<feature type="transmembrane region" description="Helical" evidence="9">
    <location>
        <begin position="516"/>
        <end position="540"/>
    </location>
</feature>
<organism evidence="12 13">
    <name type="scientific">Heracleum sosnowskyi</name>
    <dbReference type="NCBI Taxonomy" id="360622"/>
    <lineage>
        <taxon>Eukaryota</taxon>
        <taxon>Viridiplantae</taxon>
        <taxon>Streptophyta</taxon>
        <taxon>Embryophyta</taxon>
        <taxon>Tracheophyta</taxon>
        <taxon>Spermatophyta</taxon>
        <taxon>Magnoliopsida</taxon>
        <taxon>eudicotyledons</taxon>
        <taxon>Gunneridae</taxon>
        <taxon>Pentapetalae</taxon>
        <taxon>asterids</taxon>
        <taxon>campanulids</taxon>
        <taxon>Apiales</taxon>
        <taxon>Apiaceae</taxon>
        <taxon>Apioideae</taxon>
        <taxon>apioid superclade</taxon>
        <taxon>Tordylieae</taxon>
        <taxon>Tordyliinae</taxon>
        <taxon>Heracleum</taxon>
    </lineage>
</organism>
<reference evidence="12" key="1">
    <citation type="submission" date="2023-02" db="EMBL/GenBank/DDBJ databases">
        <title>Genome of toxic invasive species Heracleum sosnowskyi carries increased number of genes despite the absence of recent whole-genome duplications.</title>
        <authorList>
            <person name="Schelkunov M."/>
            <person name="Shtratnikova V."/>
            <person name="Makarenko M."/>
            <person name="Klepikova A."/>
            <person name="Omelchenko D."/>
            <person name="Novikova G."/>
            <person name="Obukhova E."/>
            <person name="Bogdanov V."/>
            <person name="Penin A."/>
            <person name="Logacheva M."/>
        </authorList>
    </citation>
    <scope>NUCLEOTIDE SEQUENCE</scope>
    <source>
        <strain evidence="12">Hsosn_3</strain>
        <tissue evidence="12">Leaf</tissue>
    </source>
</reference>
<dbReference type="Pfam" id="PF12819">
    <property type="entry name" value="Malectin_like"/>
    <property type="match status" value="1"/>
</dbReference>
<keyword evidence="4 10" id="KW-0732">Signal</keyword>
<evidence type="ECO:0000256" key="1">
    <source>
        <dbReference type="ARBA" id="ARBA00004167"/>
    </source>
</evidence>
<evidence type="ECO:0000256" key="10">
    <source>
        <dbReference type="SAM" id="SignalP"/>
    </source>
</evidence>
<keyword evidence="12" id="KW-0418">Kinase</keyword>
<dbReference type="Gene3D" id="3.80.10.10">
    <property type="entry name" value="Ribonuclease Inhibitor"/>
    <property type="match status" value="1"/>
</dbReference>
<dbReference type="PANTHER" id="PTHR45631:SF44">
    <property type="entry name" value="CARBOHYDRATE-BINDING PROTEIN OF THE ER PROTEIN"/>
    <property type="match status" value="1"/>
</dbReference>
<evidence type="ECO:0000256" key="4">
    <source>
        <dbReference type="ARBA" id="ARBA00022729"/>
    </source>
</evidence>
<proteinExistence type="predicted"/>
<evidence type="ECO:0000256" key="2">
    <source>
        <dbReference type="ARBA" id="ARBA00022614"/>
    </source>
</evidence>
<dbReference type="GO" id="GO:0016020">
    <property type="term" value="C:membrane"/>
    <property type="evidence" value="ECO:0007669"/>
    <property type="project" value="UniProtKB-SubCell"/>
</dbReference>
<evidence type="ECO:0000256" key="3">
    <source>
        <dbReference type="ARBA" id="ARBA00022692"/>
    </source>
</evidence>
<name>A0AAD8HVU8_9APIA</name>
<dbReference type="SUPFAM" id="SSF52058">
    <property type="entry name" value="L domain-like"/>
    <property type="match status" value="1"/>
</dbReference>
<dbReference type="AlphaFoldDB" id="A0AAD8HVU8"/>
<dbReference type="PANTHER" id="PTHR45631">
    <property type="entry name" value="OS07G0107800 PROTEIN-RELATED"/>
    <property type="match status" value="1"/>
</dbReference>
<feature type="region of interest" description="Disordered" evidence="8">
    <location>
        <begin position="481"/>
        <end position="512"/>
    </location>
</feature>
<dbReference type="FunFam" id="3.80.10.10:FF:000129">
    <property type="entry name" value="Leucine-rich repeat receptor-like kinase"/>
    <property type="match status" value="1"/>
</dbReference>
<keyword evidence="12" id="KW-0808">Transferase</keyword>
<keyword evidence="3 9" id="KW-0812">Transmembrane</keyword>
<protein>
    <submittedName>
        <fullName evidence="12">LRR receptor-like serine/threonine-protein kinase</fullName>
    </submittedName>
</protein>
<evidence type="ECO:0000259" key="11">
    <source>
        <dbReference type="Pfam" id="PF12819"/>
    </source>
</evidence>
<dbReference type="Proteomes" id="UP001237642">
    <property type="component" value="Unassembled WGS sequence"/>
</dbReference>
<evidence type="ECO:0000313" key="12">
    <source>
        <dbReference type="EMBL" id="KAK1373661.1"/>
    </source>
</evidence>
<keyword evidence="7 9" id="KW-0472">Membrane</keyword>
<evidence type="ECO:0000256" key="6">
    <source>
        <dbReference type="ARBA" id="ARBA00022989"/>
    </source>
</evidence>
<accession>A0AAD8HVU8</accession>